<proteinExistence type="predicted"/>
<feature type="signal peptide" evidence="1">
    <location>
        <begin position="1"/>
        <end position="20"/>
    </location>
</feature>
<comment type="caution">
    <text evidence="2">The sequence shown here is derived from an EMBL/GenBank/DDBJ whole genome shotgun (WGS) entry which is preliminary data.</text>
</comment>
<dbReference type="AlphaFoldDB" id="A0A151ZI92"/>
<evidence type="ECO:0000313" key="3">
    <source>
        <dbReference type="Proteomes" id="UP000076078"/>
    </source>
</evidence>
<dbReference type="Proteomes" id="UP000076078">
    <property type="component" value="Unassembled WGS sequence"/>
</dbReference>
<name>A0A151ZI92_TIELA</name>
<evidence type="ECO:0000313" key="2">
    <source>
        <dbReference type="EMBL" id="KYQ93683.1"/>
    </source>
</evidence>
<evidence type="ECO:0008006" key="4">
    <source>
        <dbReference type="Google" id="ProtNLM"/>
    </source>
</evidence>
<protein>
    <recommendedName>
        <fullName evidence="4">Single domain-containing protein</fullName>
    </recommendedName>
</protein>
<accession>A0A151ZI92</accession>
<keyword evidence="3" id="KW-1185">Reference proteome</keyword>
<dbReference type="InParanoid" id="A0A151ZI92"/>
<feature type="chain" id="PRO_5007593344" description="Single domain-containing protein" evidence="1">
    <location>
        <begin position="21"/>
        <end position="77"/>
    </location>
</feature>
<sequence>MNFKILVLIVLVLVFSKVYTQNYVCSELKYLEDGSVTIIDCPKQPEDPRYYQGPPKDEYAAYPDCCPVYILPPSWKN</sequence>
<reference evidence="2 3" key="1">
    <citation type="submission" date="2015-12" db="EMBL/GenBank/DDBJ databases">
        <title>Dictyostelia acquired genes for synthesis and detection of signals that induce cell-type specialization by lateral gene transfer from prokaryotes.</title>
        <authorList>
            <person name="Gloeckner G."/>
            <person name="Schaap P."/>
        </authorList>
    </citation>
    <scope>NUCLEOTIDE SEQUENCE [LARGE SCALE GENOMIC DNA]</scope>
    <source>
        <strain evidence="2 3">TK</strain>
    </source>
</reference>
<keyword evidence="1" id="KW-0732">Signal</keyword>
<evidence type="ECO:0000256" key="1">
    <source>
        <dbReference type="SAM" id="SignalP"/>
    </source>
</evidence>
<gene>
    <name evidence="2" type="ORF">DLAC_05070</name>
</gene>
<organism evidence="2 3">
    <name type="scientific">Tieghemostelium lacteum</name>
    <name type="common">Slime mold</name>
    <name type="synonym">Dictyostelium lacteum</name>
    <dbReference type="NCBI Taxonomy" id="361077"/>
    <lineage>
        <taxon>Eukaryota</taxon>
        <taxon>Amoebozoa</taxon>
        <taxon>Evosea</taxon>
        <taxon>Eumycetozoa</taxon>
        <taxon>Dictyostelia</taxon>
        <taxon>Dictyosteliales</taxon>
        <taxon>Raperosteliaceae</taxon>
        <taxon>Tieghemostelium</taxon>
    </lineage>
</organism>
<dbReference type="EMBL" id="LODT01000025">
    <property type="protein sequence ID" value="KYQ93683.1"/>
    <property type="molecule type" value="Genomic_DNA"/>
</dbReference>